<reference evidence="3" key="1">
    <citation type="submission" date="2017-09" db="EMBL/GenBank/DDBJ databases">
        <title>Depth-based differentiation of microbial function through sediment-hosted aquifers and enrichment of novel symbionts in the deep terrestrial subsurface.</title>
        <authorList>
            <person name="Probst A.J."/>
            <person name="Ladd B."/>
            <person name="Jarett J.K."/>
            <person name="Geller-Mcgrath D.E."/>
            <person name="Sieber C.M.K."/>
            <person name="Emerson J.B."/>
            <person name="Anantharaman K."/>
            <person name="Thomas B.C."/>
            <person name="Malmstrom R."/>
            <person name="Stieglmeier M."/>
            <person name="Klingl A."/>
            <person name="Woyke T."/>
            <person name="Ryan C.M."/>
            <person name="Banfield J.F."/>
        </authorList>
    </citation>
    <scope>NUCLEOTIDE SEQUENCE [LARGE SCALE GENOMIC DNA]</scope>
</reference>
<gene>
    <name evidence="2" type="ORF">COY73_01690</name>
</gene>
<keyword evidence="1" id="KW-0472">Membrane</keyword>
<evidence type="ECO:0000313" key="2">
    <source>
        <dbReference type="EMBL" id="PIY89212.1"/>
    </source>
</evidence>
<dbReference type="EMBL" id="PFLW01000042">
    <property type="protein sequence ID" value="PIY89212.1"/>
    <property type="molecule type" value="Genomic_DNA"/>
</dbReference>
<organism evidence="2 3">
    <name type="scientific">Candidatus Nealsonbacteria bacterium CG_4_10_14_0_8_um_filter_37_14</name>
    <dbReference type="NCBI Taxonomy" id="1974684"/>
    <lineage>
        <taxon>Bacteria</taxon>
        <taxon>Candidatus Nealsoniibacteriota</taxon>
    </lineage>
</organism>
<keyword evidence="1" id="KW-0812">Transmembrane</keyword>
<keyword evidence="1" id="KW-1133">Transmembrane helix</keyword>
<dbReference type="AlphaFoldDB" id="A0A2M7R6H2"/>
<dbReference type="Pfam" id="PF07963">
    <property type="entry name" value="N_methyl"/>
    <property type="match status" value="1"/>
</dbReference>
<proteinExistence type="predicted"/>
<feature type="transmembrane region" description="Helical" evidence="1">
    <location>
        <begin position="21"/>
        <end position="47"/>
    </location>
</feature>
<dbReference type="InterPro" id="IPR012902">
    <property type="entry name" value="N_methyl_site"/>
</dbReference>
<name>A0A2M7R6H2_9BACT</name>
<evidence type="ECO:0008006" key="4">
    <source>
        <dbReference type="Google" id="ProtNLM"/>
    </source>
</evidence>
<dbReference type="Proteomes" id="UP000230767">
    <property type="component" value="Unassembled WGS sequence"/>
</dbReference>
<sequence length="179" mass="20010">MILRSKMKNGFTRLNFSKKNFGGFTIIEVIMAISILTVGVLGVFAFISHFTEYTSISVSRFTASYLAQEGIEIVKNIRDGNWLEGSSWNDNLGTGHYQADYNSTNTLSAYGGNYLNIDSNDFYSYSSGTTTPFIREIQICTSTVGADGIIYVSSTVSWSERGRSHSVSAEEKIYNWYEE</sequence>
<accession>A0A2M7R6H2</accession>
<protein>
    <recommendedName>
        <fullName evidence="4">Prepilin-type N-terminal cleavage/methylation domain-containing protein</fullName>
    </recommendedName>
</protein>
<comment type="caution">
    <text evidence="2">The sequence shown here is derived from an EMBL/GenBank/DDBJ whole genome shotgun (WGS) entry which is preliminary data.</text>
</comment>
<evidence type="ECO:0000256" key="1">
    <source>
        <dbReference type="SAM" id="Phobius"/>
    </source>
</evidence>
<evidence type="ECO:0000313" key="3">
    <source>
        <dbReference type="Proteomes" id="UP000230767"/>
    </source>
</evidence>